<dbReference type="eggNOG" id="COG4544">
    <property type="taxonomic scope" value="Bacteria"/>
</dbReference>
<dbReference type="AlphaFoldDB" id="K0YE77"/>
<comment type="caution">
    <text evidence="2">The sequence shown here is derived from an EMBL/GenBank/DDBJ whole genome shotgun (WGS) entry which is preliminary data.</text>
</comment>
<accession>K0YE77</accession>
<feature type="region of interest" description="Disordered" evidence="1">
    <location>
        <begin position="17"/>
        <end position="44"/>
    </location>
</feature>
<organism evidence="2 3">
    <name type="scientific">Corynebacterium otitidis ATCC 51513</name>
    <dbReference type="NCBI Taxonomy" id="883169"/>
    <lineage>
        <taxon>Bacteria</taxon>
        <taxon>Bacillati</taxon>
        <taxon>Actinomycetota</taxon>
        <taxon>Actinomycetes</taxon>
        <taxon>Mycobacteriales</taxon>
        <taxon>Corynebacteriaceae</taxon>
        <taxon>Corynebacterium</taxon>
    </lineage>
</organism>
<feature type="non-terminal residue" evidence="2">
    <location>
        <position position="235"/>
    </location>
</feature>
<evidence type="ECO:0000313" key="3">
    <source>
        <dbReference type="Proteomes" id="UP000006078"/>
    </source>
</evidence>
<keyword evidence="3" id="KW-1185">Reference proteome</keyword>
<dbReference type="STRING" id="29321.AAV33_02515"/>
<reference evidence="2 3" key="1">
    <citation type="submission" date="2012-08" db="EMBL/GenBank/DDBJ databases">
        <title>The Genome Sequence of Turicella otitidis ATCC 51513.</title>
        <authorList>
            <consortium name="The Broad Institute Genome Sequencing Platform"/>
            <person name="Earl A."/>
            <person name="Ward D."/>
            <person name="Feldgarden M."/>
            <person name="Gevers D."/>
            <person name="Huys G."/>
            <person name="Walker B."/>
            <person name="Young S.K."/>
            <person name="Zeng Q."/>
            <person name="Gargeya S."/>
            <person name="Fitzgerald M."/>
            <person name="Haas B."/>
            <person name="Abouelleil A."/>
            <person name="Alvarado L."/>
            <person name="Arachchi H.M."/>
            <person name="Berlin A.M."/>
            <person name="Chapman S.B."/>
            <person name="Goldberg J."/>
            <person name="Griggs A."/>
            <person name="Gujja S."/>
            <person name="Hansen M."/>
            <person name="Howarth C."/>
            <person name="Imamovic A."/>
            <person name="Larimer J."/>
            <person name="McCowen C."/>
            <person name="Montmayeur A."/>
            <person name="Murphy C."/>
            <person name="Neiman D."/>
            <person name="Pearson M."/>
            <person name="Priest M."/>
            <person name="Roberts A."/>
            <person name="Saif S."/>
            <person name="Shea T."/>
            <person name="Sisk P."/>
            <person name="Sykes S."/>
            <person name="Wortman J."/>
            <person name="Nusbaum C."/>
            <person name="Birren B."/>
        </authorList>
    </citation>
    <scope>NUCLEOTIDE SEQUENCE [LARGE SCALE GENOMIC DNA]</scope>
    <source>
        <strain evidence="2 3">ATCC 51513</strain>
    </source>
</reference>
<gene>
    <name evidence="2" type="ORF">HMPREF9719_01212</name>
</gene>
<dbReference type="EMBL" id="AHAE01000056">
    <property type="protein sequence ID" value="EJZ81837.1"/>
    <property type="molecule type" value="Genomic_DNA"/>
</dbReference>
<evidence type="ECO:0000313" key="2">
    <source>
        <dbReference type="EMBL" id="EJZ81837.1"/>
    </source>
</evidence>
<evidence type="ECO:0000256" key="1">
    <source>
        <dbReference type="SAM" id="MobiDB-lite"/>
    </source>
</evidence>
<proteinExistence type="predicted"/>
<name>K0YE77_9CORY</name>
<dbReference type="HOGENOM" id="CLU_074514_1_0_11"/>
<sequence>MALAAGGDVEEKVTRLREQIAQLGGGTGARGRGQEPEPDGNGAELRGPLGELLTGGLPRGAVTECADSSTLLAELLAEATAAGLSAGLVGAPGLALAAVEERGGDLSRLVAVPEPGAAGLRVVAALLEGLDVVVYRAPAERPAAPRGATRPTPNRLPAAQERSLKAKLARGRAALVIVGASVSSPALRLRGQIAALHGIGRGTGRIAGVTLKVAAARRGAPDLRGEVLLGRGPEA</sequence>
<dbReference type="Proteomes" id="UP000006078">
    <property type="component" value="Unassembled WGS sequence"/>
</dbReference>
<protein>
    <submittedName>
        <fullName evidence="2">Uncharacterized protein</fullName>
    </submittedName>
</protein>